<feature type="binding site" evidence="16">
    <location>
        <position position="58"/>
    </location>
    <ligand>
        <name>ATP</name>
        <dbReference type="ChEBI" id="CHEBI:30616"/>
    </ligand>
</feature>
<evidence type="ECO:0000256" key="15">
    <source>
        <dbReference type="ARBA" id="ARBA00048679"/>
    </source>
</evidence>
<evidence type="ECO:0000256" key="1">
    <source>
        <dbReference type="ARBA" id="ARBA00004395"/>
    </source>
</evidence>
<name>A0A9Q1J3F8_SYNKA</name>
<evidence type="ECO:0000256" key="7">
    <source>
        <dbReference type="ARBA" id="ARBA00022777"/>
    </source>
</evidence>
<comment type="subcellular location">
    <subcellularLocation>
        <location evidence="1">Golgi apparatus membrane</location>
        <topology evidence="1">Peripheral membrane protein</topology>
    </subcellularLocation>
</comment>
<dbReference type="PROSITE" id="PS50011">
    <property type="entry name" value="PROTEIN_KINASE_DOM"/>
    <property type="match status" value="1"/>
</dbReference>
<evidence type="ECO:0000256" key="12">
    <source>
        <dbReference type="ARBA" id="ARBA00023306"/>
    </source>
</evidence>
<keyword evidence="3 17" id="KW-0723">Serine/threonine-protein kinase</keyword>
<dbReference type="Pfam" id="PF00069">
    <property type="entry name" value="Pkinase"/>
    <property type="match status" value="1"/>
</dbReference>
<dbReference type="Gene3D" id="3.30.200.20">
    <property type="entry name" value="Phosphorylase Kinase, domain 1"/>
    <property type="match status" value="1"/>
</dbReference>
<dbReference type="GO" id="GO:0005524">
    <property type="term" value="F:ATP binding"/>
    <property type="evidence" value="ECO:0007669"/>
    <property type="project" value="UniProtKB-UniRule"/>
</dbReference>
<dbReference type="PANTHER" id="PTHR11042:SF183">
    <property type="entry name" value="MEMBRANE-ASSOCIATED TYROSINE- AND THREONINE-SPECIFIC CDC2-INHIBITORY KINASE"/>
    <property type="match status" value="1"/>
</dbReference>
<evidence type="ECO:0000256" key="4">
    <source>
        <dbReference type="ARBA" id="ARBA00022679"/>
    </source>
</evidence>
<dbReference type="InterPro" id="IPR008271">
    <property type="entry name" value="Ser/Thr_kinase_AS"/>
</dbReference>
<evidence type="ECO:0000256" key="14">
    <source>
        <dbReference type="ARBA" id="ARBA00047899"/>
    </source>
</evidence>
<dbReference type="InterPro" id="IPR011009">
    <property type="entry name" value="Kinase-like_dom_sf"/>
</dbReference>
<dbReference type="GO" id="GO:0046872">
    <property type="term" value="F:metal ion binding"/>
    <property type="evidence" value="ECO:0007669"/>
    <property type="project" value="UniProtKB-KW"/>
</dbReference>
<dbReference type="SMART" id="SM00220">
    <property type="entry name" value="S_TKc"/>
    <property type="match status" value="1"/>
</dbReference>
<evidence type="ECO:0000313" key="19">
    <source>
        <dbReference type="EMBL" id="KAJ8364398.1"/>
    </source>
</evidence>
<feature type="domain" description="Protein kinase" evidence="18">
    <location>
        <begin position="29"/>
        <end position="286"/>
    </location>
</feature>
<evidence type="ECO:0000259" key="18">
    <source>
        <dbReference type="PROSITE" id="PS50011"/>
    </source>
</evidence>
<keyword evidence="5" id="KW-0479">Metal-binding</keyword>
<comment type="catalytic activity">
    <reaction evidence="15">
        <text>L-seryl-[protein] + ATP = O-phospho-L-seryl-[protein] + ADP + H(+)</text>
        <dbReference type="Rhea" id="RHEA:17989"/>
        <dbReference type="Rhea" id="RHEA-COMP:9863"/>
        <dbReference type="Rhea" id="RHEA-COMP:11604"/>
        <dbReference type="ChEBI" id="CHEBI:15378"/>
        <dbReference type="ChEBI" id="CHEBI:29999"/>
        <dbReference type="ChEBI" id="CHEBI:30616"/>
        <dbReference type="ChEBI" id="CHEBI:83421"/>
        <dbReference type="ChEBI" id="CHEBI:456216"/>
        <dbReference type="EC" id="2.7.11.1"/>
    </reaction>
</comment>
<dbReference type="FunFam" id="1.10.510.10:FF:000315">
    <property type="entry name" value="membrane-associated tyrosine- and threonine-specific cdc2-inhibitory kinase"/>
    <property type="match status" value="1"/>
</dbReference>
<dbReference type="PROSITE" id="PS00108">
    <property type="entry name" value="PROTEIN_KINASE_ST"/>
    <property type="match status" value="1"/>
</dbReference>
<dbReference type="EC" id="2.7.11.1" evidence="2"/>
<evidence type="ECO:0000256" key="2">
    <source>
        <dbReference type="ARBA" id="ARBA00012513"/>
    </source>
</evidence>
<dbReference type="AlphaFoldDB" id="A0A9Q1J3F8"/>
<dbReference type="GO" id="GO:0005634">
    <property type="term" value="C:nucleus"/>
    <property type="evidence" value="ECO:0007669"/>
    <property type="project" value="TreeGrafter"/>
</dbReference>
<dbReference type="GO" id="GO:0051321">
    <property type="term" value="P:meiotic cell cycle"/>
    <property type="evidence" value="ECO:0007669"/>
    <property type="project" value="TreeGrafter"/>
</dbReference>
<keyword evidence="10" id="KW-0333">Golgi apparatus</keyword>
<dbReference type="OrthoDB" id="5337378at2759"/>
<evidence type="ECO:0000256" key="6">
    <source>
        <dbReference type="ARBA" id="ARBA00022741"/>
    </source>
</evidence>
<evidence type="ECO:0000256" key="3">
    <source>
        <dbReference type="ARBA" id="ARBA00022527"/>
    </source>
</evidence>
<dbReference type="EMBL" id="JAINUF010000004">
    <property type="protein sequence ID" value="KAJ8364398.1"/>
    <property type="molecule type" value="Genomic_DNA"/>
</dbReference>
<dbReference type="Gene3D" id="1.10.510.10">
    <property type="entry name" value="Transferase(Phosphotransferase) domain 1"/>
    <property type="match status" value="1"/>
</dbReference>
<dbReference type="GO" id="GO:0110031">
    <property type="term" value="P:negative regulation of G2/MI transition of meiotic cell cycle"/>
    <property type="evidence" value="ECO:0007669"/>
    <property type="project" value="TreeGrafter"/>
</dbReference>
<dbReference type="InterPro" id="IPR050339">
    <property type="entry name" value="CC_SR_Kinase"/>
</dbReference>
<comment type="caution">
    <text evidence="19">The sequence shown here is derived from an EMBL/GenBank/DDBJ whole genome shotgun (WGS) entry which is preliminary data.</text>
</comment>
<evidence type="ECO:0000256" key="10">
    <source>
        <dbReference type="ARBA" id="ARBA00023034"/>
    </source>
</evidence>
<keyword evidence="4" id="KW-0808">Transferase</keyword>
<keyword evidence="20" id="KW-1185">Reference proteome</keyword>
<evidence type="ECO:0000256" key="11">
    <source>
        <dbReference type="ARBA" id="ARBA00023136"/>
    </source>
</evidence>
<keyword evidence="6 16" id="KW-0547">Nucleotide-binding</keyword>
<dbReference type="SUPFAM" id="SSF56112">
    <property type="entry name" value="Protein kinase-like (PK-like)"/>
    <property type="match status" value="1"/>
</dbReference>
<evidence type="ECO:0000256" key="8">
    <source>
        <dbReference type="ARBA" id="ARBA00022840"/>
    </source>
</evidence>
<comment type="similarity">
    <text evidence="13">Belongs to the protein kinase superfamily. Ser/Thr protein kinase family. GCN2 subfamily.</text>
</comment>
<evidence type="ECO:0000256" key="17">
    <source>
        <dbReference type="RuleBase" id="RU000304"/>
    </source>
</evidence>
<evidence type="ECO:0000256" key="5">
    <source>
        <dbReference type="ARBA" id="ARBA00022723"/>
    </source>
</evidence>
<keyword evidence="9" id="KW-0460">Magnesium</keyword>
<evidence type="ECO:0000256" key="13">
    <source>
        <dbReference type="ARBA" id="ARBA00037982"/>
    </source>
</evidence>
<dbReference type="PROSITE" id="PS00107">
    <property type="entry name" value="PROTEIN_KINASE_ATP"/>
    <property type="match status" value="1"/>
</dbReference>
<reference evidence="19" key="1">
    <citation type="journal article" date="2023" name="Science">
        <title>Genome structures resolve the early diversification of teleost fishes.</title>
        <authorList>
            <person name="Parey E."/>
            <person name="Louis A."/>
            <person name="Montfort J."/>
            <person name="Bouchez O."/>
            <person name="Roques C."/>
            <person name="Iampietro C."/>
            <person name="Lluch J."/>
            <person name="Castinel A."/>
            <person name="Donnadieu C."/>
            <person name="Desvignes T."/>
            <person name="Floi Bucao C."/>
            <person name="Jouanno E."/>
            <person name="Wen M."/>
            <person name="Mejri S."/>
            <person name="Dirks R."/>
            <person name="Jansen H."/>
            <person name="Henkel C."/>
            <person name="Chen W.J."/>
            <person name="Zahm M."/>
            <person name="Cabau C."/>
            <person name="Klopp C."/>
            <person name="Thompson A.W."/>
            <person name="Robinson-Rechavi M."/>
            <person name="Braasch I."/>
            <person name="Lecointre G."/>
            <person name="Bobe J."/>
            <person name="Postlethwait J.H."/>
            <person name="Berthelot C."/>
            <person name="Roest Crollius H."/>
            <person name="Guiguen Y."/>
        </authorList>
    </citation>
    <scope>NUCLEOTIDE SEQUENCE</scope>
    <source>
        <tissue evidence="19">Blood</tissue>
    </source>
</reference>
<evidence type="ECO:0000256" key="9">
    <source>
        <dbReference type="ARBA" id="ARBA00022842"/>
    </source>
</evidence>
<proteinExistence type="inferred from homology"/>
<protein>
    <recommendedName>
        <fullName evidence="2">non-specific serine/threonine protein kinase</fullName>
        <ecNumber evidence="2">2.7.11.1</ecNumber>
    </recommendedName>
</protein>
<keyword evidence="7" id="KW-0418">Kinase</keyword>
<comment type="catalytic activity">
    <reaction evidence="14">
        <text>L-threonyl-[protein] + ATP = O-phospho-L-threonyl-[protein] + ADP + H(+)</text>
        <dbReference type="Rhea" id="RHEA:46608"/>
        <dbReference type="Rhea" id="RHEA-COMP:11060"/>
        <dbReference type="Rhea" id="RHEA-COMP:11605"/>
        <dbReference type="ChEBI" id="CHEBI:15378"/>
        <dbReference type="ChEBI" id="CHEBI:30013"/>
        <dbReference type="ChEBI" id="CHEBI:30616"/>
        <dbReference type="ChEBI" id="CHEBI:61977"/>
        <dbReference type="ChEBI" id="CHEBI:456216"/>
        <dbReference type="EC" id="2.7.11.1"/>
    </reaction>
</comment>
<dbReference type="InterPro" id="IPR017441">
    <property type="entry name" value="Protein_kinase_ATP_BS"/>
</dbReference>
<evidence type="ECO:0000256" key="16">
    <source>
        <dbReference type="PROSITE-ProRule" id="PRU10141"/>
    </source>
</evidence>
<accession>A0A9Q1J3F8</accession>
<keyword evidence="11" id="KW-0472">Membrane</keyword>
<gene>
    <name evidence="19" type="ORF">SKAU_G00132290</name>
</gene>
<dbReference type="Proteomes" id="UP001152622">
    <property type="component" value="Chromosome 4"/>
</dbReference>
<dbReference type="GO" id="GO:0000139">
    <property type="term" value="C:Golgi membrane"/>
    <property type="evidence" value="ECO:0007669"/>
    <property type="project" value="UniProtKB-SubCell"/>
</dbReference>
<evidence type="ECO:0000313" key="20">
    <source>
        <dbReference type="Proteomes" id="UP001152622"/>
    </source>
</evidence>
<keyword evidence="8 16" id="KW-0067">ATP-binding</keyword>
<dbReference type="GO" id="GO:0004674">
    <property type="term" value="F:protein serine/threonine kinase activity"/>
    <property type="evidence" value="ECO:0007669"/>
    <property type="project" value="UniProtKB-KW"/>
</dbReference>
<dbReference type="PANTHER" id="PTHR11042">
    <property type="entry name" value="EUKARYOTIC TRANSLATION INITIATION FACTOR 2-ALPHA KINASE EIF2-ALPHA KINASE -RELATED"/>
    <property type="match status" value="1"/>
</dbReference>
<sequence>MGSYLTFISPPPPSLYDPSKSQSFFSQCFINLGLLGRGSFGEVYKVLSLQDGQHYAIKRSVQRFRGDRDRQRSVREARNHECLCPHPHILGFKAAWEERGHLYIQMELCCTSLSIHTEAQPHNPEELVAWAYLCDLLSALQHLHSRGMVHLDLKPANVFLTRSGRLKLGDFGLLLELTGEKRGQLGGKEREEREEGDPRYMAPELLQGEYTPAADVFSLGVSILELACNMEVPKGGDGWQQLRQGNLPAEFINGLSCDLQSVLRMMLSPDPSVRATVPQLLALPVVRRQRWRRQVSLLLTESLLFLFSLCQTMLSTARGLLSSVRLPFLSGRAPSVPCTPPRDSWENDGDWSTPPPSFSYTDTGSLGEDMVFVPEEMGPDYSPTFSKRMKSLVFVGDLSLACGPHLSPRTSSSCLTRPHWKDSPEGRMIYTLSMLMNHCKHFGPRRIKRCFKLSAHIWS</sequence>
<organism evidence="19 20">
    <name type="scientific">Synaphobranchus kaupii</name>
    <name type="common">Kaup's arrowtooth eel</name>
    <dbReference type="NCBI Taxonomy" id="118154"/>
    <lineage>
        <taxon>Eukaryota</taxon>
        <taxon>Metazoa</taxon>
        <taxon>Chordata</taxon>
        <taxon>Craniata</taxon>
        <taxon>Vertebrata</taxon>
        <taxon>Euteleostomi</taxon>
        <taxon>Actinopterygii</taxon>
        <taxon>Neopterygii</taxon>
        <taxon>Teleostei</taxon>
        <taxon>Anguilliformes</taxon>
        <taxon>Synaphobranchidae</taxon>
        <taxon>Synaphobranchus</taxon>
    </lineage>
</organism>
<dbReference type="InterPro" id="IPR000719">
    <property type="entry name" value="Prot_kinase_dom"/>
</dbReference>
<keyword evidence="12" id="KW-0131">Cell cycle</keyword>